<dbReference type="Gene3D" id="3.40.50.11030">
    <property type="entry name" value="Threonylcarbamoyl-AMP synthase, C-terminal domain"/>
    <property type="match status" value="1"/>
</dbReference>
<evidence type="ECO:0000256" key="4">
    <source>
        <dbReference type="ARBA" id="ARBA00015492"/>
    </source>
</evidence>
<proteinExistence type="inferred from homology"/>
<dbReference type="PANTHER" id="PTHR17490">
    <property type="entry name" value="SUA5"/>
    <property type="match status" value="1"/>
</dbReference>
<keyword evidence="7 13" id="KW-0819">tRNA processing</keyword>
<keyword evidence="10 13" id="KW-0067">ATP-binding</keyword>
<dbReference type="InterPro" id="IPR006070">
    <property type="entry name" value="Sua5-like_dom"/>
</dbReference>
<comment type="subcellular location">
    <subcellularLocation>
        <location evidence="1 13">Cytoplasm</location>
    </subcellularLocation>
</comment>
<evidence type="ECO:0000256" key="11">
    <source>
        <dbReference type="ARBA" id="ARBA00029774"/>
    </source>
</evidence>
<dbReference type="RefSeq" id="WP_284916932.1">
    <property type="nucleotide sequence ID" value="NZ_CP126980.1"/>
</dbReference>
<dbReference type="Gene3D" id="3.90.870.10">
    <property type="entry name" value="DHBP synthase"/>
    <property type="match status" value="1"/>
</dbReference>
<evidence type="ECO:0000313" key="16">
    <source>
        <dbReference type="EMBL" id="WIM95617.1"/>
    </source>
</evidence>
<dbReference type="PANTHER" id="PTHR17490:SF16">
    <property type="entry name" value="THREONYLCARBAMOYL-AMP SYNTHASE"/>
    <property type="match status" value="1"/>
</dbReference>
<dbReference type="SUPFAM" id="SSF55821">
    <property type="entry name" value="YrdC/RibB"/>
    <property type="match status" value="1"/>
</dbReference>
<dbReference type="GO" id="GO:0061710">
    <property type="term" value="F:L-threonylcarbamoyladenylate synthase"/>
    <property type="evidence" value="ECO:0007669"/>
    <property type="project" value="UniProtKB-EC"/>
</dbReference>
<comment type="function">
    <text evidence="13">Required for the formation of a threonylcarbamoyl group on adenosine at position 37 (t(6)A37) in tRNAs that read codons beginning with adenine.</text>
</comment>
<comment type="catalytic activity">
    <reaction evidence="12 13">
        <text>L-threonine + hydrogencarbonate + ATP = L-threonylcarbamoyladenylate + diphosphate + H2O</text>
        <dbReference type="Rhea" id="RHEA:36407"/>
        <dbReference type="ChEBI" id="CHEBI:15377"/>
        <dbReference type="ChEBI" id="CHEBI:17544"/>
        <dbReference type="ChEBI" id="CHEBI:30616"/>
        <dbReference type="ChEBI" id="CHEBI:33019"/>
        <dbReference type="ChEBI" id="CHEBI:57926"/>
        <dbReference type="ChEBI" id="CHEBI:73682"/>
        <dbReference type="EC" id="2.7.7.87"/>
    </reaction>
</comment>
<evidence type="ECO:0000256" key="7">
    <source>
        <dbReference type="ARBA" id="ARBA00022694"/>
    </source>
</evidence>
<dbReference type="InterPro" id="IPR050156">
    <property type="entry name" value="TC-AMP_synthase_SUA5"/>
</dbReference>
<reference evidence="16 17" key="1">
    <citation type="submission" date="2023-06" db="EMBL/GenBank/DDBJ databases">
        <authorList>
            <person name="Yushchuk O."/>
            <person name="Binda E."/>
            <person name="Ruckert-Reed C."/>
            <person name="Fedorenko V."/>
            <person name="Kalinowski J."/>
            <person name="Marinelli F."/>
        </authorList>
    </citation>
    <scope>NUCLEOTIDE SEQUENCE [LARGE SCALE GENOMIC DNA]</scope>
    <source>
        <strain evidence="16 17">NRRL 3884</strain>
    </source>
</reference>
<evidence type="ECO:0000256" key="14">
    <source>
        <dbReference type="SAM" id="MobiDB-lite"/>
    </source>
</evidence>
<gene>
    <name evidence="16" type="ORF">ACTOB_007738</name>
</gene>
<dbReference type="PROSITE" id="PS51163">
    <property type="entry name" value="YRDC"/>
    <property type="match status" value="1"/>
</dbReference>
<evidence type="ECO:0000259" key="15">
    <source>
        <dbReference type="PROSITE" id="PS51163"/>
    </source>
</evidence>
<keyword evidence="5 13" id="KW-0963">Cytoplasm</keyword>
<dbReference type="Pfam" id="PF01300">
    <property type="entry name" value="Sua5_yciO_yrdC"/>
    <property type="match status" value="1"/>
</dbReference>
<keyword evidence="8 13" id="KW-0548">Nucleotidyltransferase</keyword>
<keyword evidence="6 13" id="KW-0808">Transferase</keyword>
<evidence type="ECO:0000256" key="10">
    <source>
        <dbReference type="ARBA" id="ARBA00022840"/>
    </source>
</evidence>
<evidence type="ECO:0000256" key="8">
    <source>
        <dbReference type="ARBA" id="ARBA00022695"/>
    </source>
</evidence>
<dbReference type="InterPro" id="IPR038385">
    <property type="entry name" value="Sua5/YwlC_C"/>
</dbReference>
<dbReference type="InterPro" id="IPR017945">
    <property type="entry name" value="DHBP_synth_RibB-like_a/b_dom"/>
</dbReference>
<dbReference type="Proteomes" id="UP001240150">
    <property type="component" value="Chromosome"/>
</dbReference>
<evidence type="ECO:0000256" key="13">
    <source>
        <dbReference type="PIRNR" id="PIRNR004930"/>
    </source>
</evidence>
<keyword evidence="17" id="KW-1185">Reference proteome</keyword>
<dbReference type="Pfam" id="PF03481">
    <property type="entry name" value="Sua5_C"/>
    <property type="match status" value="1"/>
</dbReference>
<evidence type="ECO:0000256" key="2">
    <source>
        <dbReference type="ARBA" id="ARBA00007663"/>
    </source>
</evidence>
<evidence type="ECO:0000256" key="3">
    <source>
        <dbReference type="ARBA" id="ARBA00012584"/>
    </source>
</evidence>
<evidence type="ECO:0000256" key="12">
    <source>
        <dbReference type="ARBA" id="ARBA00048366"/>
    </source>
</evidence>
<dbReference type="PIRSF" id="PIRSF004930">
    <property type="entry name" value="Tln_factor_SUA5"/>
    <property type="match status" value="1"/>
</dbReference>
<dbReference type="EC" id="2.7.7.87" evidence="3 13"/>
<evidence type="ECO:0000313" key="17">
    <source>
        <dbReference type="Proteomes" id="UP001240150"/>
    </source>
</evidence>
<comment type="similarity">
    <text evidence="2 13">Belongs to the SUA5 family.</text>
</comment>
<protein>
    <recommendedName>
        <fullName evidence="4 13">Threonylcarbamoyl-AMP synthase</fullName>
        <shortName evidence="13">TC-AMP synthase</shortName>
        <ecNumber evidence="3 13">2.7.7.87</ecNumber>
    </recommendedName>
    <alternativeName>
        <fullName evidence="11 13">L-threonylcarbamoyladenylate synthase</fullName>
    </alternativeName>
</protein>
<dbReference type="NCBIfam" id="TIGR00057">
    <property type="entry name" value="L-threonylcarbamoyladenylate synthase"/>
    <property type="match status" value="1"/>
</dbReference>
<accession>A0ABY8WDP2</accession>
<evidence type="ECO:0000256" key="9">
    <source>
        <dbReference type="ARBA" id="ARBA00022741"/>
    </source>
</evidence>
<feature type="region of interest" description="Disordered" evidence="14">
    <location>
        <begin position="262"/>
        <end position="281"/>
    </location>
</feature>
<feature type="domain" description="YrdC-like" evidence="15">
    <location>
        <begin position="9"/>
        <end position="193"/>
    </location>
</feature>
<evidence type="ECO:0000256" key="5">
    <source>
        <dbReference type="ARBA" id="ARBA00022490"/>
    </source>
</evidence>
<sequence length="340" mass="35780">MSRVVPPDAEGLRRAVEILRADSVVAFPTETVYGLGANAFSKQAIGEVYRLKNRPSWNPLIVHVASVEAARALAEEWPAVADELAARFWPGPLTLVVRRAGHLAGVGADNDTIAIRIPAHEVALRLLEASGLPLAAPSANRSESISPTTAGHVVRSLPDVPLVLDGGPCSWGIESTVLDLTTPVPTLLRPGALSLRVLRDATGAIALRDTETADGAARPSPGMSRRHYAPRAKVVLTPDVREADRSGSPAPAAILTYEGSAPPAYRQAGEPGTETSPAVAGAPGTELVEVLSADPREYAADLYAALHRLDDAGVATIFVQEPPDTEDWLAVRDRLSRAAA</sequence>
<dbReference type="EMBL" id="CP126980">
    <property type="protein sequence ID" value="WIM95617.1"/>
    <property type="molecule type" value="Genomic_DNA"/>
</dbReference>
<name>A0ABY8WDP2_9ACTN</name>
<dbReference type="InterPro" id="IPR005145">
    <property type="entry name" value="Sua5_C"/>
</dbReference>
<keyword evidence="9 13" id="KW-0547">Nucleotide-binding</keyword>
<dbReference type="InterPro" id="IPR010923">
    <property type="entry name" value="T(6)A37_SUA5"/>
</dbReference>
<evidence type="ECO:0000256" key="6">
    <source>
        <dbReference type="ARBA" id="ARBA00022679"/>
    </source>
</evidence>
<evidence type="ECO:0000256" key="1">
    <source>
        <dbReference type="ARBA" id="ARBA00004496"/>
    </source>
</evidence>
<organism evidence="16 17">
    <name type="scientific">Actinoplanes oblitus</name>
    <dbReference type="NCBI Taxonomy" id="3040509"/>
    <lineage>
        <taxon>Bacteria</taxon>
        <taxon>Bacillati</taxon>
        <taxon>Actinomycetota</taxon>
        <taxon>Actinomycetes</taxon>
        <taxon>Micromonosporales</taxon>
        <taxon>Micromonosporaceae</taxon>
        <taxon>Actinoplanes</taxon>
    </lineage>
</organism>